<name>A0A291GXH3_9MICO</name>
<dbReference type="EMBL" id="CP023564">
    <property type="protein sequence ID" value="ATG54878.1"/>
    <property type="molecule type" value="Genomic_DNA"/>
</dbReference>
<dbReference type="SUPFAM" id="SSF109854">
    <property type="entry name" value="DinB/YfiT-like putative metalloenzymes"/>
    <property type="match status" value="1"/>
</dbReference>
<dbReference type="NCBIfam" id="TIGR03085">
    <property type="entry name" value="TIGR03085 family metal-binding protein"/>
    <property type="match status" value="1"/>
</dbReference>
<evidence type="ECO:0000313" key="1">
    <source>
        <dbReference type="EMBL" id="ATG54878.1"/>
    </source>
</evidence>
<accession>A0A291GXH3</accession>
<evidence type="ECO:0000313" key="2">
    <source>
        <dbReference type="Proteomes" id="UP000217889"/>
    </source>
</evidence>
<organism evidence="1 2">
    <name type="scientific">Brachybacterium ginsengisoli</name>
    <dbReference type="NCBI Taxonomy" id="1331682"/>
    <lineage>
        <taxon>Bacteria</taxon>
        <taxon>Bacillati</taxon>
        <taxon>Actinomycetota</taxon>
        <taxon>Actinomycetes</taxon>
        <taxon>Micrococcales</taxon>
        <taxon>Dermabacteraceae</taxon>
        <taxon>Brachybacterium</taxon>
    </lineage>
</organism>
<dbReference type="InterPro" id="IPR017517">
    <property type="entry name" value="Maleyloyr_isom"/>
</dbReference>
<protein>
    <submittedName>
        <fullName evidence="1">TIGR03085 family protein</fullName>
    </submittedName>
</protein>
<proteinExistence type="predicted"/>
<dbReference type="AlphaFoldDB" id="A0A291GXH3"/>
<dbReference type="InterPro" id="IPR017519">
    <property type="entry name" value="CHP03085"/>
</dbReference>
<dbReference type="Proteomes" id="UP000217889">
    <property type="component" value="Chromosome"/>
</dbReference>
<dbReference type="InterPro" id="IPR034660">
    <property type="entry name" value="DinB/YfiT-like"/>
</dbReference>
<dbReference type="NCBIfam" id="TIGR03083">
    <property type="entry name" value="maleylpyruvate isomerase family mycothiol-dependent enzyme"/>
    <property type="match status" value="1"/>
</dbReference>
<sequence length="210" mass="22812">MAPSTGHDERAELADTFLALGPQAETILPGWDAADLLDHLLVREGHPHLVAGSSLPGPIGRRAARARQALRDRPWEQQVDALRAGPGRLSPAGTADRLSGQGELLIHHEDLRRAQDGWEPRRLSVEATADAWRSLGLMAPLVVRVQADVTLISPLGGRRLRSRRGAGSLRIHGEPLELLLWASGRDRVARVRVHGDEGGMRALGESRRGL</sequence>
<keyword evidence="2" id="KW-1185">Reference proteome</keyword>
<dbReference type="RefSeq" id="WP_096799343.1">
    <property type="nucleotide sequence ID" value="NZ_CP023564.1"/>
</dbReference>
<gene>
    <name evidence="1" type="ORF">CFK41_08965</name>
</gene>
<reference evidence="1 2" key="1">
    <citation type="journal article" date="2014" name="Int. J. Syst. Evol. Microbiol.">
        <title>Brachybacterium ginsengisoli sp. nov., isolated from soil of a ginseng field.</title>
        <authorList>
            <person name="Hoang V.A."/>
            <person name="Kim Y.J."/>
            <person name="Nguyen N.L."/>
            <person name="Yang D.C."/>
        </authorList>
    </citation>
    <scope>NUCLEOTIDE SEQUENCE [LARGE SCALE GENOMIC DNA]</scope>
    <source>
        <strain evidence="1 2">DCY80</strain>
    </source>
</reference>
<dbReference type="OrthoDB" id="3268903at2"/>
<dbReference type="KEGG" id="bgg:CFK41_08965"/>